<sequence>MLDGQRDRQAPTPVDRNLNQEPNEEWFAAGDADEDRVPAGCSAPVPHRCCDRELRRKVETNRRTYERSCRLHRWQRQPTPGGDQVHPEPGPGRLGPQ</sequence>
<keyword evidence="3" id="KW-1185">Reference proteome</keyword>
<dbReference type="EMBL" id="JBJJXI010000073">
    <property type="protein sequence ID" value="KAL3396251.1"/>
    <property type="molecule type" value="Genomic_DNA"/>
</dbReference>
<name>A0ABD2WUS5_9HYME</name>
<dbReference type="AlphaFoldDB" id="A0ABD2WUS5"/>
<organism evidence="2 3">
    <name type="scientific">Trichogramma kaykai</name>
    <dbReference type="NCBI Taxonomy" id="54128"/>
    <lineage>
        <taxon>Eukaryota</taxon>
        <taxon>Metazoa</taxon>
        <taxon>Ecdysozoa</taxon>
        <taxon>Arthropoda</taxon>
        <taxon>Hexapoda</taxon>
        <taxon>Insecta</taxon>
        <taxon>Pterygota</taxon>
        <taxon>Neoptera</taxon>
        <taxon>Endopterygota</taxon>
        <taxon>Hymenoptera</taxon>
        <taxon>Apocrita</taxon>
        <taxon>Proctotrupomorpha</taxon>
        <taxon>Chalcidoidea</taxon>
        <taxon>Trichogrammatidae</taxon>
        <taxon>Trichogramma</taxon>
    </lineage>
</organism>
<reference evidence="2 3" key="1">
    <citation type="journal article" date="2024" name="bioRxiv">
        <title>A reference genome for Trichogramma kaykai: A tiny desert-dwelling parasitoid wasp with competing sex-ratio distorters.</title>
        <authorList>
            <person name="Culotta J."/>
            <person name="Lindsey A.R."/>
        </authorList>
    </citation>
    <scope>NUCLEOTIDE SEQUENCE [LARGE SCALE GENOMIC DNA]</scope>
    <source>
        <strain evidence="2 3">KSX58</strain>
    </source>
</reference>
<gene>
    <name evidence="2" type="ORF">TKK_009837</name>
</gene>
<dbReference type="Proteomes" id="UP001627154">
    <property type="component" value="Unassembled WGS sequence"/>
</dbReference>
<protein>
    <submittedName>
        <fullName evidence="2">Uncharacterized protein</fullName>
    </submittedName>
</protein>
<accession>A0ABD2WUS5</accession>
<proteinExistence type="predicted"/>
<evidence type="ECO:0000313" key="2">
    <source>
        <dbReference type="EMBL" id="KAL3396251.1"/>
    </source>
</evidence>
<evidence type="ECO:0000256" key="1">
    <source>
        <dbReference type="SAM" id="MobiDB-lite"/>
    </source>
</evidence>
<comment type="caution">
    <text evidence="2">The sequence shown here is derived from an EMBL/GenBank/DDBJ whole genome shotgun (WGS) entry which is preliminary data.</text>
</comment>
<feature type="region of interest" description="Disordered" evidence="1">
    <location>
        <begin position="1"/>
        <end position="23"/>
    </location>
</feature>
<evidence type="ECO:0000313" key="3">
    <source>
        <dbReference type="Proteomes" id="UP001627154"/>
    </source>
</evidence>
<feature type="region of interest" description="Disordered" evidence="1">
    <location>
        <begin position="66"/>
        <end position="97"/>
    </location>
</feature>